<evidence type="ECO:0000259" key="4">
    <source>
        <dbReference type="SMART" id="SM00347"/>
    </source>
</evidence>
<evidence type="ECO:0000256" key="1">
    <source>
        <dbReference type="ARBA" id="ARBA00023015"/>
    </source>
</evidence>
<accession>A0A848LUJ0</accession>
<gene>
    <name evidence="5" type="ORF">HG543_40130</name>
</gene>
<dbReference type="RefSeq" id="WP_169350214.1">
    <property type="nucleotide sequence ID" value="NZ_JABBJJ010000288.1"/>
</dbReference>
<sequence length="162" mass="17800">MSAGTPTLGTLLRHLIEHLDGAVEQAYQQAGLDYRPRYTPVIRALMAQGPVSLRVISREARISHSAVSQTVSQMVNDGLVELQPGSDGRERIVTLTPRARAMLPALERQWSATNAAAERLDAELSAPLSGILREALEALEREPFDTRIEKAAAELPKPRRRS</sequence>
<dbReference type="Pfam" id="PF12802">
    <property type="entry name" value="MarR_2"/>
    <property type="match status" value="1"/>
</dbReference>
<dbReference type="EMBL" id="JABBJJ010000288">
    <property type="protein sequence ID" value="NMO21014.1"/>
    <property type="molecule type" value="Genomic_DNA"/>
</dbReference>
<dbReference type="GO" id="GO:0006950">
    <property type="term" value="P:response to stress"/>
    <property type="evidence" value="ECO:0007669"/>
    <property type="project" value="TreeGrafter"/>
</dbReference>
<evidence type="ECO:0000256" key="3">
    <source>
        <dbReference type="ARBA" id="ARBA00023163"/>
    </source>
</evidence>
<dbReference type="Gene3D" id="1.10.10.10">
    <property type="entry name" value="Winged helix-like DNA-binding domain superfamily/Winged helix DNA-binding domain"/>
    <property type="match status" value="1"/>
</dbReference>
<dbReference type="InterPro" id="IPR036388">
    <property type="entry name" value="WH-like_DNA-bd_sf"/>
</dbReference>
<keyword evidence="1" id="KW-0805">Transcription regulation</keyword>
<evidence type="ECO:0000313" key="5">
    <source>
        <dbReference type="EMBL" id="NMO21014.1"/>
    </source>
</evidence>
<dbReference type="SMART" id="SM00347">
    <property type="entry name" value="HTH_MARR"/>
    <property type="match status" value="1"/>
</dbReference>
<proteinExistence type="predicted"/>
<dbReference type="SUPFAM" id="SSF46785">
    <property type="entry name" value="Winged helix' DNA-binding domain"/>
    <property type="match status" value="1"/>
</dbReference>
<dbReference type="AlphaFoldDB" id="A0A848LUJ0"/>
<feature type="domain" description="HTH marR-type" evidence="4">
    <location>
        <begin position="27"/>
        <end position="129"/>
    </location>
</feature>
<reference evidence="5 6" key="1">
    <citation type="submission" date="2020-04" db="EMBL/GenBank/DDBJ databases">
        <title>Draft genome of Pyxidicoccus fallax type strain.</title>
        <authorList>
            <person name="Whitworth D.E."/>
        </authorList>
    </citation>
    <scope>NUCLEOTIDE SEQUENCE [LARGE SCALE GENOMIC DNA]</scope>
    <source>
        <strain evidence="5 6">DSM 14698</strain>
    </source>
</reference>
<evidence type="ECO:0000256" key="2">
    <source>
        <dbReference type="ARBA" id="ARBA00023125"/>
    </source>
</evidence>
<dbReference type="InterPro" id="IPR036390">
    <property type="entry name" value="WH_DNA-bd_sf"/>
</dbReference>
<dbReference type="Proteomes" id="UP000518300">
    <property type="component" value="Unassembled WGS sequence"/>
</dbReference>
<protein>
    <submittedName>
        <fullName evidence="5">MarR family transcriptional regulator</fullName>
    </submittedName>
</protein>
<dbReference type="InterPro" id="IPR039422">
    <property type="entry name" value="MarR/SlyA-like"/>
</dbReference>
<dbReference type="InterPro" id="IPR000835">
    <property type="entry name" value="HTH_MarR-typ"/>
</dbReference>
<keyword evidence="3" id="KW-0804">Transcription</keyword>
<dbReference type="GO" id="GO:0003700">
    <property type="term" value="F:DNA-binding transcription factor activity"/>
    <property type="evidence" value="ECO:0007669"/>
    <property type="project" value="InterPro"/>
</dbReference>
<organism evidence="5 6">
    <name type="scientific">Pyxidicoccus fallax</name>
    <dbReference type="NCBI Taxonomy" id="394095"/>
    <lineage>
        <taxon>Bacteria</taxon>
        <taxon>Pseudomonadati</taxon>
        <taxon>Myxococcota</taxon>
        <taxon>Myxococcia</taxon>
        <taxon>Myxococcales</taxon>
        <taxon>Cystobacterineae</taxon>
        <taxon>Myxococcaceae</taxon>
        <taxon>Pyxidicoccus</taxon>
    </lineage>
</organism>
<keyword evidence="6" id="KW-1185">Reference proteome</keyword>
<dbReference type="PANTHER" id="PTHR33164:SF64">
    <property type="entry name" value="TRANSCRIPTIONAL REGULATOR SLYA"/>
    <property type="match status" value="1"/>
</dbReference>
<dbReference type="PANTHER" id="PTHR33164">
    <property type="entry name" value="TRANSCRIPTIONAL REGULATOR, MARR FAMILY"/>
    <property type="match status" value="1"/>
</dbReference>
<evidence type="ECO:0000313" key="6">
    <source>
        <dbReference type="Proteomes" id="UP000518300"/>
    </source>
</evidence>
<keyword evidence="2" id="KW-0238">DNA-binding</keyword>
<comment type="caution">
    <text evidence="5">The sequence shown here is derived from an EMBL/GenBank/DDBJ whole genome shotgun (WGS) entry which is preliminary data.</text>
</comment>
<dbReference type="GO" id="GO:0003677">
    <property type="term" value="F:DNA binding"/>
    <property type="evidence" value="ECO:0007669"/>
    <property type="project" value="UniProtKB-KW"/>
</dbReference>
<name>A0A848LUJ0_9BACT</name>